<organism evidence="3 4">
    <name type="scientific">Polymorphospora lycopeni</name>
    <dbReference type="NCBI Taxonomy" id="3140240"/>
    <lineage>
        <taxon>Bacteria</taxon>
        <taxon>Bacillati</taxon>
        <taxon>Actinomycetota</taxon>
        <taxon>Actinomycetes</taxon>
        <taxon>Micromonosporales</taxon>
        <taxon>Micromonosporaceae</taxon>
        <taxon>Polymorphospora</taxon>
    </lineage>
</organism>
<accession>A0ABV5CQU9</accession>
<evidence type="ECO:0000313" key="4">
    <source>
        <dbReference type="Proteomes" id="UP001582793"/>
    </source>
</evidence>
<comment type="caution">
    <text evidence="3">The sequence shown here is derived from an EMBL/GenBank/DDBJ whole genome shotgun (WGS) entry which is preliminary data.</text>
</comment>
<evidence type="ECO:0000259" key="2">
    <source>
        <dbReference type="Pfam" id="PF01425"/>
    </source>
</evidence>
<name>A0ABV5CQU9_9ACTN</name>
<dbReference type="Proteomes" id="UP001582793">
    <property type="component" value="Unassembled WGS sequence"/>
</dbReference>
<dbReference type="PANTHER" id="PTHR11895">
    <property type="entry name" value="TRANSAMIDASE"/>
    <property type="match status" value="1"/>
</dbReference>
<dbReference type="InterPro" id="IPR023631">
    <property type="entry name" value="Amidase_dom"/>
</dbReference>
<proteinExistence type="inferred from homology"/>
<dbReference type="SUPFAM" id="SSF75304">
    <property type="entry name" value="Amidase signature (AS) enzymes"/>
    <property type="match status" value="1"/>
</dbReference>
<dbReference type="EMBL" id="JBCGDC010000036">
    <property type="protein sequence ID" value="MFB6394371.1"/>
    <property type="molecule type" value="Genomic_DNA"/>
</dbReference>
<dbReference type="RefSeq" id="WP_375734542.1">
    <property type="nucleotide sequence ID" value="NZ_JBCGDC010000036.1"/>
</dbReference>
<dbReference type="InterPro" id="IPR000120">
    <property type="entry name" value="Amidase"/>
</dbReference>
<dbReference type="PANTHER" id="PTHR11895:SF7">
    <property type="entry name" value="GLUTAMYL-TRNA(GLN) AMIDOTRANSFERASE SUBUNIT A, MITOCHONDRIAL"/>
    <property type="match status" value="1"/>
</dbReference>
<dbReference type="InterPro" id="IPR020556">
    <property type="entry name" value="Amidase_CS"/>
</dbReference>
<feature type="domain" description="Amidase" evidence="2">
    <location>
        <begin position="25"/>
        <end position="463"/>
    </location>
</feature>
<gene>
    <name evidence="3" type="ORF">AAFH96_14815</name>
</gene>
<dbReference type="PROSITE" id="PS00571">
    <property type="entry name" value="AMIDASES"/>
    <property type="match status" value="1"/>
</dbReference>
<sequence length="495" mass="52798">MEEIFWLDATGQAELVRSGEISATELVEHSIARIEKLNPEVNAFIHTSFEKARAVAAGAPTGPFGGVPFAVKDLFQQSAGDPYHYGTRFLKDLDWRASADTWMVSKLRAAGFVLVGRTNTPEIGAWTTTEPDSYGPTRNPWDLSRSSGGSSGGSAVAVATGMVPAAHANDGGGSVRIPASANGLVGLKPTRARVSLGPELGEAWAGLTHESAITRSVRDIAGILDAVGGMAPGDPYTAPTPTRPYVREVGAPVGRLRIGIQVDHPAVALDPEVVAAVRSTAALLEEMGHIVEIARPAALDAPAPEAQVLMPVFQYLDIVRWGRAIGRELTPADLDQDNWALGMYGKDVSAVAYLEGLYALHAWCRRVAAWWNHDGDGTDGGRKPGYDLLLTPTLPRPPAKLGELRPVPGQPLAGFMRSGEYVSFTSPFNATGQPAMSLPLHWSADGLPIGVQFVAAYGREDLLIRLGSVLEQARPWADRHPVIAGQPADRPERNM</sequence>
<dbReference type="Gene3D" id="3.90.1300.10">
    <property type="entry name" value="Amidase signature (AS) domain"/>
    <property type="match status" value="1"/>
</dbReference>
<keyword evidence="4" id="KW-1185">Reference proteome</keyword>
<reference evidence="3 4" key="1">
    <citation type="submission" date="2024-04" db="EMBL/GenBank/DDBJ databases">
        <title>Polymorphospora sp. isolated from Baiyangdian Lake in Xiong'an New Area.</title>
        <authorList>
            <person name="Zhang X."/>
            <person name="Liu J."/>
        </authorList>
    </citation>
    <scope>NUCLEOTIDE SEQUENCE [LARGE SCALE GENOMIC DNA]</scope>
    <source>
        <strain evidence="3 4">2-325</strain>
    </source>
</reference>
<evidence type="ECO:0000313" key="3">
    <source>
        <dbReference type="EMBL" id="MFB6394371.1"/>
    </source>
</evidence>
<dbReference type="InterPro" id="IPR036928">
    <property type="entry name" value="AS_sf"/>
</dbReference>
<comment type="similarity">
    <text evidence="1">Belongs to the amidase family.</text>
</comment>
<protein>
    <submittedName>
        <fullName evidence="3">Amidase</fullName>
    </submittedName>
</protein>
<dbReference type="Pfam" id="PF01425">
    <property type="entry name" value="Amidase"/>
    <property type="match status" value="1"/>
</dbReference>
<evidence type="ECO:0000256" key="1">
    <source>
        <dbReference type="ARBA" id="ARBA00009199"/>
    </source>
</evidence>